<dbReference type="AlphaFoldDB" id="A0A5B7DSU9"/>
<keyword evidence="3" id="KW-1185">Reference proteome</keyword>
<dbReference type="Proteomes" id="UP000324222">
    <property type="component" value="Unassembled WGS sequence"/>
</dbReference>
<reference evidence="2 3" key="1">
    <citation type="submission" date="2019-05" db="EMBL/GenBank/DDBJ databases">
        <title>Another draft genome of Portunus trituberculatus and its Hox gene families provides insights of decapod evolution.</title>
        <authorList>
            <person name="Jeong J.-H."/>
            <person name="Song I."/>
            <person name="Kim S."/>
            <person name="Choi T."/>
            <person name="Kim D."/>
            <person name="Ryu S."/>
            <person name="Kim W."/>
        </authorList>
    </citation>
    <scope>NUCLEOTIDE SEQUENCE [LARGE SCALE GENOMIC DNA]</scope>
    <source>
        <tissue evidence="2">Muscle</tissue>
    </source>
</reference>
<proteinExistence type="predicted"/>
<evidence type="ECO:0000313" key="2">
    <source>
        <dbReference type="EMBL" id="MPC24742.1"/>
    </source>
</evidence>
<feature type="region of interest" description="Disordered" evidence="1">
    <location>
        <begin position="13"/>
        <end position="102"/>
    </location>
</feature>
<evidence type="ECO:0000256" key="1">
    <source>
        <dbReference type="SAM" id="MobiDB-lite"/>
    </source>
</evidence>
<feature type="compositionally biased region" description="Basic residues" evidence="1">
    <location>
        <begin position="25"/>
        <end position="35"/>
    </location>
</feature>
<sequence>MEVLAWQQKLIQHMATHDPAYRRNYTSKKPRKPRKDKGSIKRNLANLLSGYTDDMEEDDMAQSVQPETTPGQTDDASTSVNDGQNTQSEGSSRDELESDEIS</sequence>
<evidence type="ECO:0000313" key="3">
    <source>
        <dbReference type="Proteomes" id="UP000324222"/>
    </source>
</evidence>
<protein>
    <submittedName>
        <fullName evidence="2">Uncharacterized protein</fullName>
    </submittedName>
</protein>
<dbReference type="OrthoDB" id="6431597at2759"/>
<comment type="caution">
    <text evidence="2">The sequence shown here is derived from an EMBL/GenBank/DDBJ whole genome shotgun (WGS) entry which is preliminary data.</text>
</comment>
<gene>
    <name evidence="2" type="ORF">E2C01_017837</name>
</gene>
<feature type="compositionally biased region" description="Polar residues" evidence="1">
    <location>
        <begin position="62"/>
        <end position="90"/>
    </location>
</feature>
<organism evidence="2 3">
    <name type="scientific">Portunus trituberculatus</name>
    <name type="common">Swimming crab</name>
    <name type="synonym">Neptunus trituberculatus</name>
    <dbReference type="NCBI Taxonomy" id="210409"/>
    <lineage>
        <taxon>Eukaryota</taxon>
        <taxon>Metazoa</taxon>
        <taxon>Ecdysozoa</taxon>
        <taxon>Arthropoda</taxon>
        <taxon>Crustacea</taxon>
        <taxon>Multicrustacea</taxon>
        <taxon>Malacostraca</taxon>
        <taxon>Eumalacostraca</taxon>
        <taxon>Eucarida</taxon>
        <taxon>Decapoda</taxon>
        <taxon>Pleocyemata</taxon>
        <taxon>Brachyura</taxon>
        <taxon>Eubrachyura</taxon>
        <taxon>Portunoidea</taxon>
        <taxon>Portunidae</taxon>
        <taxon>Portuninae</taxon>
        <taxon>Portunus</taxon>
    </lineage>
</organism>
<accession>A0A5B7DSU9</accession>
<dbReference type="EMBL" id="VSRR010001369">
    <property type="protein sequence ID" value="MPC24742.1"/>
    <property type="molecule type" value="Genomic_DNA"/>
</dbReference>
<name>A0A5B7DSU9_PORTR</name>